<reference evidence="2 3" key="1">
    <citation type="journal article" date="2018" name="Sci. Rep.">
        <title>Raphidocelis subcapitata (=Pseudokirchneriella subcapitata) provides an insight into genome evolution and environmental adaptations in the Sphaeropleales.</title>
        <authorList>
            <person name="Suzuki S."/>
            <person name="Yamaguchi H."/>
            <person name="Nakajima N."/>
            <person name="Kawachi M."/>
        </authorList>
    </citation>
    <scope>NUCLEOTIDE SEQUENCE [LARGE SCALE GENOMIC DNA]</scope>
    <source>
        <strain evidence="2 3">NIES-35</strain>
    </source>
</reference>
<dbReference type="Proteomes" id="UP000247498">
    <property type="component" value="Unassembled WGS sequence"/>
</dbReference>
<dbReference type="GO" id="GO:0005737">
    <property type="term" value="C:cytoplasm"/>
    <property type="evidence" value="ECO:0007669"/>
    <property type="project" value="TreeGrafter"/>
</dbReference>
<dbReference type="InterPro" id="IPR023696">
    <property type="entry name" value="Ureohydrolase_dom_sf"/>
</dbReference>
<accession>A0A2V0PCR1</accession>
<dbReference type="PRINTS" id="PR01270">
    <property type="entry name" value="HDASUPER"/>
</dbReference>
<dbReference type="STRING" id="307507.A0A2V0PCR1"/>
<dbReference type="Pfam" id="PF00850">
    <property type="entry name" value="Hist_deacetyl"/>
    <property type="match status" value="1"/>
</dbReference>
<sequence>MAAQNGAAKKAPFHFCCEEIFMWHEPGATQNTRKGLQPTPHFESAESKRRLHNLLEVSGTLDALTRVRARPAPPEALARAHSAAHIDNVRKLSADSSKGCHRAGDALSFSPGAYEIACLAAGGAMALVDAVMGGSEAGARGGEAGRGAYGLVRPPGHHATRDEGMGFCIFNNVAVAAAHAIEAYGLERVAVVDFDVHHGNGTQSIFYDDPKVLTISLHQDSNYPIGSGPITDTGAGAGAGFCINAPLPPGSGGGAYRAAFDRIVLPALDAYRPQLIFVSAGFDASAMDPLASQMLVADDYAYFGRALAGAAAKHCPGRVVAMHEGG</sequence>
<dbReference type="Gene3D" id="3.40.800.20">
    <property type="entry name" value="Histone deacetylase domain"/>
    <property type="match status" value="1"/>
</dbReference>
<dbReference type="InterPro" id="IPR037138">
    <property type="entry name" value="His_deacetylse_dom_sf"/>
</dbReference>
<keyword evidence="3" id="KW-1185">Reference proteome</keyword>
<dbReference type="PANTHER" id="PTHR10625">
    <property type="entry name" value="HISTONE DEACETYLASE HDAC1-RELATED"/>
    <property type="match status" value="1"/>
</dbReference>
<evidence type="ECO:0000313" key="2">
    <source>
        <dbReference type="EMBL" id="GBF95693.1"/>
    </source>
</evidence>
<dbReference type="InterPro" id="IPR023801">
    <property type="entry name" value="His_deacetylse_dom"/>
</dbReference>
<dbReference type="InterPro" id="IPR000286">
    <property type="entry name" value="HDACs"/>
</dbReference>
<proteinExistence type="predicted"/>
<organism evidence="2 3">
    <name type="scientific">Raphidocelis subcapitata</name>
    <dbReference type="NCBI Taxonomy" id="307507"/>
    <lineage>
        <taxon>Eukaryota</taxon>
        <taxon>Viridiplantae</taxon>
        <taxon>Chlorophyta</taxon>
        <taxon>core chlorophytes</taxon>
        <taxon>Chlorophyceae</taxon>
        <taxon>CS clade</taxon>
        <taxon>Sphaeropleales</taxon>
        <taxon>Selenastraceae</taxon>
        <taxon>Raphidocelis</taxon>
    </lineage>
</organism>
<evidence type="ECO:0000313" key="3">
    <source>
        <dbReference type="Proteomes" id="UP000247498"/>
    </source>
</evidence>
<protein>
    <submittedName>
        <fullName evidence="2">Class II histone deacetylase</fullName>
    </submittedName>
</protein>
<dbReference type="OrthoDB" id="424012at2759"/>
<dbReference type="EMBL" id="BDRX01000069">
    <property type="protein sequence ID" value="GBF95693.1"/>
    <property type="molecule type" value="Genomic_DNA"/>
</dbReference>
<dbReference type="GO" id="GO:0000118">
    <property type="term" value="C:histone deacetylase complex"/>
    <property type="evidence" value="ECO:0007669"/>
    <property type="project" value="TreeGrafter"/>
</dbReference>
<name>A0A2V0PCR1_9CHLO</name>
<dbReference type="GO" id="GO:0004407">
    <property type="term" value="F:histone deacetylase activity"/>
    <property type="evidence" value="ECO:0007669"/>
    <property type="project" value="TreeGrafter"/>
</dbReference>
<dbReference type="PANTHER" id="PTHR10625:SF31">
    <property type="entry name" value="HISTONE DEACETYLASE DOMAIN-CONTAINING PROTEIN"/>
    <property type="match status" value="1"/>
</dbReference>
<dbReference type="InParanoid" id="A0A2V0PCR1"/>
<comment type="caution">
    <text evidence="2">The sequence shown here is derived from an EMBL/GenBank/DDBJ whole genome shotgun (WGS) entry which is preliminary data.</text>
</comment>
<gene>
    <name evidence="2" type="ORF">Rsub_08675</name>
</gene>
<evidence type="ECO:0000259" key="1">
    <source>
        <dbReference type="Pfam" id="PF00850"/>
    </source>
</evidence>
<feature type="domain" description="Histone deacetylase" evidence="1">
    <location>
        <begin position="41"/>
        <end position="326"/>
    </location>
</feature>
<dbReference type="SUPFAM" id="SSF52768">
    <property type="entry name" value="Arginase/deacetylase"/>
    <property type="match status" value="1"/>
</dbReference>
<dbReference type="GO" id="GO:0040029">
    <property type="term" value="P:epigenetic regulation of gene expression"/>
    <property type="evidence" value="ECO:0007669"/>
    <property type="project" value="TreeGrafter"/>
</dbReference>
<dbReference type="AlphaFoldDB" id="A0A2V0PCR1"/>